<accession>A0AAD7G1U6</accession>
<organism evidence="1 2">
    <name type="scientific">Mycena rosella</name>
    <name type="common">Pink bonnet</name>
    <name type="synonym">Agaricus rosellus</name>
    <dbReference type="NCBI Taxonomy" id="1033263"/>
    <lineage>
        <taxon>Eukaryota</taxon>
        <taxon>Fungi</taxon>
        <taxon>Dikarya</taxon>
        <taxon>Basidiomycota</taxon>
        <taxon>Agaricomycotina</taxon>
        <taxon>Agaricomycetes</taxon>
        <taxon>Agaricomycetidae</taxon>
        <taxon>Agaricales</taxon>
        <taxon>Marasmiineae</taxon>
        <taxon>Mycenaceae</taxon>
        <taxon>Mycena</taxon>
    </lineage>
</organism>
<reference evidence="1" key="1">
    <citation type="submission" date="2023-03" db="EMBL/GenBank/DDBJ databases">
        <title>Massive genome expansion in bonnet fungi (Mycena s.s.) driven by repeated elements and novel gene families across ecological guilds.</title>
        <authorList>
            <consortium name="Lawrence Berkeley National Laboratory"/>
            <person name="Harder C.B."/>
            <person name="Miyauchi S."/>
            <person name="Viragh M."/>
            <person name="Kuo A."/>
            <person name="Thoen E."/>
            <person name="Andreopoulos B."/>
            <person name="Lu D."/>
            <person name="Skrede I."/>
            <person name="Drula E."/>
            <person name="Henrissat B."/>
            <person name="Morin E."/>
            <person name="Kohler A."/>
            <person name="Barry K."/>
            <person name="LaButti K."/>
            <person name="Morin E."/>
            <person name="Salamov A."/>
            <person name="Lipzen A."/>
            <person name="Mereny Z."/>
            <person name="Hegedus B."/>
            <person name="Baldrian P."/>
            <person name="Stursova M."/>
            <person name="Weitz H."/>
            <person name="Taylor A."/>
            <person name="Grigoriev I.V."/>
            <person name="Nagy L.G."/>
            <person name="Martin F."/>
            <person name="Kauserud H."/>
        </authorList>
    </citation>
    <scope>NUCLEOTIDE SEQUENCE</scope>
    <source>
        <strain evidence="1">CBHHK067</strain>
    </source>
</reference>
<dbReference type="EMBL" id="JARKIE010000272">
    <property type="protein sequence ID" value="KAJ7659363.1"/>
    <property type="molecule type" value="Genomic_DNA"/>
</dbReference>
<proteinExistence type="predicted"/>
<keyword evidence="2" id="KW-1185">Reference proteome</keyword>
<evidence type="ECO:0000313" key="1">
    <source>
        <dbReference type="EMBL" id="KAJ7659363.1"/>
    </source>
</evidence>
<gene>
    <name evidence="1" type="ORF">B0H17DRAFT_1261500</name>
</gene>
<dbReference type="AlphaFoldDB" id="A0AAD7G1U6"/>
<protein>
    <submittedName>
        <fullName evidence="1">Uncharacterized protein</fullName>
    </submittedName>
</protein>
<comment type="caution">
    <text evidence="1">The sequence shown here is derived from an EMBL/GenBank/DDBJ whole genome shotgun (WGS) entry which is preliminary data.</text>
</comment>
<name>A0AAD7G1U6_MYCRO</name>
<dbReference type="Proteomes" id="UP001221757">
    <property type="component" value="Unassembled WGS sequence"/>
</dbReference>
<sequence length="170" mass="18945">MKVRWNTTLAEIKQAQLLQPAFDVFVSGLPNGLTEKPKRVAQSRKKKWEMYVNFFFPIRNVLDICQVLKQCTLEFSKKTAPTITKVLPLYKLMEVTLPELGTEHEFDEPALSTALLAGAAVATKYIFNALLGDYVLLGAVLHPAACIAFFRQVNGTPALPPARASCFWTS</sequence>
<evidence type="ECO:0000313" key="2">
    <source>
        <dbReference type="Proteomes" id="UP001221757"/>
    </source>
</evidence>